<accession>A0AAW0QI64</accession>
<feature type="compositionally biased region" description="Polar residues" evidence="1">
    <location>
        <begin position="9"/>
        <end position="24"/>
    </location>
</feature>
<dbReference type="AlphaFoldDB" id="A0AAW0QI64"/>
<evidence type="ECO:0000313" key="2">
    <source>
        <dbReference type="EMBL" id="KAK8092558.1"/>
    </source>
</evidence>
<feature type="compositionally biased region" description="Basic residues" evidence="1">
    <location>
        <begin position="34"/>
        <end position="52"/>
    </location>
</feature>
<reference evidence="2 3" key="1">
    <citation type="submission" date="2023-01" db="EMBL/GenBank/DDBJ databases">
        <title>Analysis of 21 Apiospora genomes using comparative genomics revels a genus with tremendous synthesis potential of carbohydrate active enzymes and secondary metabolites.</title>
        <authorList>
            <person name="Sorensen T."/>
        </authorList>
    </citation>
    <scope>NUCLEOTIDE SEQUENCE [LARGE SCALE GENOMIC DNA]</scope>
    <source>
        <strain evidence="2 3">CBS 117206</strain>
    </source>
</reference>
<comment type="caution">
    <text evidence="2">The sequence shown here is derived from an EMBL/GenBank/DDBJ whole genome shotgun (WGS) entry which is preliminary data.</text>
</comment>
<protein>
    <submittedName>
        <fullName evidence="2">Uncharacterized protein</fullName>
    </submittedName>
</protein>
<dbReference type="EMBL" id="JAQQWP010000013">
    <property type="protein sequence ID" value="KAK8092558.1"/>
    <property type="molecule type" value="Genomic_DNA"/>
</dbReference>
<proteinExistence type="predicted"/>
<organism evidence="2 3">
    <name type="scientific">Apiospora kogelbergensis</name>
    <dbReference type="NCBI Taxonomy" id="1337665"/>
    <lineage>
        <taxon>Eukaryota</taxon>
        <taxon>Fungi</taxon>
        <taxon>Dikarya</taxon>
        <taxon>Ascomycota</taxon>
        <taxon>Pezizomycotina</taxon>
        <taxon>Sordariomycetes</taxon>
        <taxon>Xylariomycetidae</taxon>
        <taxon>Amphisphaeriales</taxon>
        <taxon>Apiosporaceae</taxon>
        <taxon>Apiospora</taxon>
    </lineage>
</organism>
<feature type="region of interest" description="Disordered" evidence="1">
    <location>
        <begin position="1"/>
        <end position="81"/>
    </location>
</feature>
<gene>
    <name evidence="2" type="ORF">PG999_014757</name>
</gene>
<evidence type="ECO:0000313" key="3">
    <source>
        <dbReference type="Proteomes" id="UP001392437"/>
    </source>
</evidence>
<sequence length="81" mass="8780">MGVQVISKGMSSTQAHHGSDSSRNAAPAPSSHKDKSKKKYRKSSKDNKKKQKKQDEALLGAGSQFNGYQGGETYPQDLVID</sequence>
<dbReference type="Proteomes" id="UP001392437">
    <property type="component" value="Unassembled WGS sequence"/>
</dbReference>
<evidence type="ECO:0000256" key="1">
    <source>
        <dbReference type="SAM" id="MobiDB-lite"/>
    </source>
</evidence>
<keyword evidence="3" id="KW-1185">Reference proteome</keyword>
<name>A0AAW0QI64_9PEZI</name>